<feature type="region of interest" description="Disordered" evidence="1">
    <location>
        <begin position="187"/>
        <end position="207"/>
    </location>
</feature>
<gene>
    <name evidence="3" type="ORF">NQ314_014434</name>
</gene>
<proteinExistence type="predicted"/>
<sequence>MNDYFSLLLFLTDNDFWTTDVTQGHDSGPPPYQAPPSYYNSSAFAQDALEIDPFDTSNVCTTTTKQPYSVAQISPTILTSTSTATDLSVANLLPSSFVNEPSKKNNTTNLSKFNGSLNYHNNYVQSDISNRGMNYVKSTGFEKDTNVAVSKSVSVVQKDIALPLLTKATKESENDLLSSMSALKFDESSSKKTSTPSHPKTVKKNNEKASATCLKIQNGDACAYAKTNDMAEKNDTTTVLNKMWFDTNVNSENLKHNNKNVQADTECSLRRNDTYVVNSEFGQFKSNRRYDPVYSSTSLAYESTSYYDAASNCNNSSGIGSNTYNNTSLYNTQTIYNDIAQTPIPTNTLYNSTGTYSNQYTSSNRDSVNSYTSYSTQKAAYGYGTLPERQYSEVAEDLYQEIPDNFYSQVPDETLRPHRPAPTKPGIQPLSMQQIQRKLQQGQLTADAERLMTPEYRSNKVSQVRDCISDVDKDECLTVLQSCGWDVAAAIKTIKIEKLFKLGLADKSQCEMALQRSNWNVELAASAILDT</sequence>
<dbReference type="SUPFAM" id="SSF46934">
    <property type="entry name" value="UBA-like"/>
    <property type="match status" value="1"/>
</dbReference>
<accession>A0AAV8X2E7</accession>
<dbReference type="PROSITE" id="PS50030">
    <property type="entry name" value="UBA"/>
    <property type="match status" value="1"/>
</dbReference>
<evidence type="ECO:0000259" key="2">
    <source>
        <dbReference type="PROSITE" id="PS50030"/>
    </source>
</evidence>
<feature type="domain" description="UBA" evidence="2">
    <location>
        <begin position="490"/>
        <end position="531"/>
    </location>
</feature>
<dbReference type="InterPro" id="IPR015940">
    <property type="entry name" value="UBA"/>
</dbReference>
<name>A0AAV8X2E7_9CUCU</name>
<evidence type="ECO:0000313" key="4">
    <source>
        <dbReference type="Proteomes" id="UP001162156"/>
    </source>
</evidence>
<dbReference type="AlphaFoldDB" id="A0AAV8X2E7"/>
<dbReference type="Gene3D" id="1.10.8.10">
    <property type="entry name" value="DNA helicase RuvA subunit, C-terminal domain"/>
    <property type="match status" value="2"/>
</dbReference>
<dbReference type="Proteomes" id="UP001162156">
    <property type="component" value="Unassembled WGS sequence"/>
</dbReference>
<dbReference type="InterPro" id="IPR009060">
    <property type="entry name" value="UBA-like_sf"/>
</dbReference>
<dbReference type="EMBL" id="JANEYF010003969">
    <property type="protein sequence ID" value="KAJ8932737.1"/>
    <property type="molecule type" value="Genomic_DNA"/>
</dbReference>
<keyword evidence="4" id="KW-1185">Reference proteome</keyword>
<evidence type="ECO:0000313" key="3">
    <source>
        <dbReference type="EMBL" id="KAJ8932737.1"/>
    </source>
</evidence>
<organism evidence="3 4">
    <name type="scientific">Rhamnusium bicolor</name>
    <dbReference type="NCBI Taxonomy" id="1586634"/>
    <lineage>
        <taxon>Eukaryota</taxon>
        <taxon>Metazoa</taxon>
        <taxon>Ecdysozoa</taxon>
        <taxon>Arthropoda</taxon>
        <taxon>Hexapoda</taxon>
        <taxon>Insecta</taxon>
        <taxon>Pterygota</taxon>
        <taxon>Neoptera</taxon>
        <taxon>Endopterygota</taxon>
        <taxon>Coleoptera</taxon>
        <taxon>Polyphaga</taxon>
        <taxon>Cucujiformia</taxon>
        <taxon>Chrysomeloidea</taxon>
        <taxon>Cerambycidae</taxon>
        <taxon>Lepturinae</taxon>
        <taxon>Rhagiini</taxon>
        <taxon>Rhamnusium</taxon>
    </lineage>
</organism>
<evidence type="ECO:0000256" key="1">
    <source>
        <dbReference type="SAM" id="MobiDB-lite"/>
    </source>
</evidence>
<protein>
    <recommendedName>
        <fullName evidence="2">UBA domain-containing protein</fullName>
    </recommendedName>
</protein>
<reference evidence="3" key="1">
    <citation type="journal article" date="2023" name="Insect Mol. Biol.">
        <title>Genome sequencing provides insights into the evolution of gene families encoding plant cell wall-degrading enzymes in longhorned beetles.</title>
        <authorList>
            <person name="Shin N.R."/>
            <person name="Okamura Y."/>
            <person name="Kirsch R."/>
            <person name="Pauchet Y."/>
        </authorList>
    </citation>
    <scope>NUCLEOTIDE SEQUENCE</scope>
    <source>
        <strain evidence="3">RBIC_L_NR</strain>
    </source>
</reference>
<comment type="caution">
    <text evidence="3">The sequence shown here is derived from an EMBL/GenBank/DDBJ whole genome shotgun (WGS) entry which is preliminary data.</text>
</comment>